<name>L7JWP7_TRAHO</name>
<dbReference type="GO" id="GO:0030014">
    <property type="term" value="C:CCR4-NOT complex"/>
    <property type="evidence" value="ECO:0007669"/>
    <property type="project" value="InterPro"/>
</dbReference>
<dbReference type="Proteomes" id="UP000011185">
    <property type="component" value="Unassembled WGS sequence"/>
</dbReference>
<gene>
    <name evidence="2" type="ORF">THOM_1387</name>
</gene>
<dbReference type="AlphaFoldDB" id="L7JWP7"/>
<dbReference type="STRING" id="72359.L7JWP7"/>
<dbReference type="VEuPathDB" id="MicrosporidiaDB:THOM_1387"/>
<sequence length="270" mass="31118">MVSDFNHTIKKSLAEKDKSIYLKKLFLYLEKNPSSSYEFWTVDEIPFLILQELITPFSQLSLPEIENKSFSDVITVLNILQIIVTDRSVREDFLNAQYPFYIYPYLNTNSLNNQFESLRIAGLGVIGQLLKDDDKKTALYLQNTEIVPLTLKIMDIGSIVSKKIATYIFLKIIGSDEGLEYACQTFERFIAISVILNTMVAQLLENMDKNLLKSVLRCYVRLVNQDNVRISYATKPPEALCSREMAKIIEDDKDIRELFSLFKKIINSSH</sequence>
<evidence type="ECO:0000313" key="2">
    <source>
        <dbReference type="EMBL" id="ELQ75715.1"/>
    </source>
</evidence>
<dbReference type="OrthoDB" id="1183224at2759"/>
<dbReference type="OMA" id="EKVYTWI"/>
<dbReference type="FunCoup" id="L7JWP7">
    <property type="interactions" value="134"/>
</dbReference>
<protein>
    <submittedName>
        <fullName evidence="2">Protein involved in cell differentiation/sexual development</fullName>
    </submittedName>
</protein>
<dbReference type="InterPro" id="IPR011989">
    <property type="entry name" value="ARM-like"/>
</dbReference>
<proteinExistence type="inferred from homology"/>
<dbReference type="SUPFAM" id="SSF48371">
    <property type="entry name" value="ARM repeat"/>
    <property type="match status" value="1"/>
</dbReference>
<keyword evidence="3" id="KW-1185">Reference proteome</keyword>
<dbReference type="InterPro" id="IPR007216">
    <property type="entry name" value="CNOT9"/>
</dbReference>
<dbReference type="PANTHER" id="PTHR12262">
    <property type="entry name" value="CCR4-NOT TRANSCRIPTION COMPLEX SUBUNIT 9"/>
    <property type="match status" value="1"/>
</dbReference>
<dbReference type="Pfam" id="PF04078">
    <property type="entry name" value="Rcd1"/>
    <property type="match status" value="1"/>
</dbReference>
<evidence type="ECO:0000313" key="3">
    <source>
        <dbReference type="Proteomes" id="UP000011185"/>
    </source>
</evidence>
<dbReference type="GO" id="GO:0006402">
    <property type="term" value="P:mRNA catabolic process"/>
    <property type="evidence" value="ECO:0007669"/>
    <property type="project" value="InterPro"/>
</dbReference>
<evidence type="ECO:0000256" key="1">
    <source>
        <dbReference type="ARBA" id="ARBA00006385"/>
    </source>
</evidence>
<reference evidence="2 3" key="1">
    <citation type="journal article" date="2012" name="PLoS Pathog.">
        <title>The genome of the obligate intracellular parasite Trachipleistophora hominis: new insights into microsporidian genome dynamics and reductive evolution.</title>
        <authorList>
            <person name="Heinz E."/>
            <person name="Williams T.A."/>
            <person name="Nakjang S."/>
            <person name="Noel C.J."/>
            <person name="Swan D.C."/>
            <person name="Goldberg A.V."/>
            <person name="Harris S.R."/>
            <person name="Weinmaier T."/>
            <person name="Markert S."/>
            <person name="Becher D."/>
            <person name="Bernhardt J."/>
            <person name="Dagan T."/>
            <person name="Hacker C."/>
            <person name="Lucocq J.M."/>
            <person name="Schweder T."/>
            <person name="Rattei T."/>
            <person name="Hall N."/>
            <person name="Hirt R.P."/>
            <person name="Embley T.M."/>
        </authorList>
    </citation>
    <scope>NUCLEOTIDE SEQUENCE [LARGE SCALE GENOMIC DNA]</scope>
</reference>
<dbReference type="Gene3D" id="1.25.10.10">
    <property type="entry name" value="Leucine-rich Repeat Variant"/>
    <property type="match status" value="1"/>
</dbReference>
<organism evidence="2 3">
    <name type="scientific">Trachipleistophora hominis</name>
    <name type="common">Microsporidian parasite</name>
    <dbReference type="NCBI Taxonomy" id="72359"/>
    <lineage>
        <taxon>Eukaryota</taxon>
        <taxon>Fungi</taxon>
        <taxon>Fungi incertae sedis</taxon>
        <taxon>Microsporidia</taxon>
        <taxon>Pleistophoridae</taxon>
        <taxon>Trachipleistophora</taxon>
    </lineage>
</organism>
<dbReference type="EMBL" id="JH993935">
    <property type="protein sequence ID" value="ELQ75715.1"/>
    <property type="molecule type" value="Genomic_DNA"/>
</dbReference>
<dbReference type="InParanoid" id="L7JWP7"/>
<dbReference type="HOGENOM" id="CLU_039962_2_2_1"/>
<dbReference type="InterPro" id="IPR016024">
    <property type="entry name" value="ARM-type_fold"/>
</dbReference>
<accession>L7JWP7</accession>
<comment type="similarity">
    <text evidence="1">Belongs to the CNOT9 family.</text>
</comment>